<name>A0ABS6X306_9BACT</name>
<evidence type="ECO:0000259" key="2">
    <source>
        <dbReference type="Pfam" id="PF02517"/>
    </source>
</evidence>
<keyword evidence="1" id="KW-0472">Membrane</keyword>
<keyword evidence="3" id="KW-0645">Protease</keyword>
<dbReference type="InterPro" id="IPR003675">
    <property type="entry name" value="Rce1/LyrA-like_dom"/>
</dbReference>
<gene>
    <name evidence="3" type="ORF">KYK14_16695</name>
</gene>
<dbReference type="Pfam" id="PF02517">
    <property type="entry name" value="Rce1-like"/>
    <property type="match status" value="1"/>
</dbReference>
<protein>
    <submittedName>
        <fullName evidence="3">CPBP family intramembrane metalloprotease</fullName>
    </submittedName>
</protein>
<comment type="caution">
    <text evidence="3">The sequence shown here is derived from an EMBL/GenBank/DDBJ whole genome shotgun (WGS) entry which is preliminary data.</text>
</comment>
<dbReference type="InterPro" id="IPR052710">
    <property type="entry name" value="CAAX_protease"/>
</dbReference>
<organism evidence="3 4">
    <name type="scientific">Hymenobacter profundi</name>
    <dbReference type="NCBI Taxonomy" id="1982110"/>
    <lineage>
        <taxon>Bacteria</taxon>
        <taxon>Pseudomonadati</taxon>
        <taxon>Bacteroidota</taxon>
        <taxon>Cytophagia</taxon>
        <taxon>Cytophagales</taxon>
        <taxon>Hymenobacteraceae</taxon>
        <taxon>Hymenobacter</taxon>
    </lineage>
</organism>
<dbReference type="RefSeq" id="WP_219160415.1">
    <property type="nucleotide sequence ID" value="NZ_JAHWGL010000083.1"/>
</dbReference>
<reference evidence="3 4" key="1">
    <citation type="submission" date="2021-07" db="EMBL/GenBank/DDBJ databases">
        <title>Hymenobacter profundi sp. nov., isolated from deep-sea water.</title>
        <authorList>
            <person name="Kim M.K."/>
        </authorList>
    </citation>
    <scope>NUCLEOTIDE SEQUENCE [LARGE SCALE GENOMIC DNA]</scope>
    <source>
        <strain evidence="3 4">M2</strain>
    </source>
</reference>
<evidence type="ECO:0000256" key="1">
    <source>
        <dbReference type="SAM" id="Phobius"/>
    </source>
</evidence>
<keyword evidence="4" id="KW-1185">Reference proteome</keyword>
<keyword evidence="1" id="KW-0812">Transmembrane</keyword>
<keyword evidence="3" id="KW-0482">Metalloprotease</keyword>
<dbReference type="EMBL" id="JAHWGL010000083">
    <property type="protein sequence ID" value="MBW3130203.1"/>
    <property type="molecule type" value="Genomic_DNA"/>
</dbReference>
<dbReference type="GO" id="GO:0008237">
    <property type="term" value="F:metallopeptidase activity"/>
    <property type="evidence" value="ECO:0007669"/>
    <property type="project" value="UniProtKB-KW"/>
</dbReference>
<accession>A0ABS6X306</accession>
<keyword evidence="1" id="KW-1133">Transmembrane helix</keyword>
<dbReference type="PANTHER" id="PTHR36435:SF1">
    <property type="entry name" value="CAAX AMINO TERMINAL PROTEASE FAMILY PROTEIN"/>
    <property type="match status" value="1"/>
</dbReference>
<keyword evidence="3" id="KW-0378">Hydrolase</keyword>
<sequence length="147" mass="16322">MLALFLFCVSAPLLEELIFRGVMLTGLLRNYRPWVAISQSALLFGLMHMNPAQIVGAGLIGLLFGWLYYRTRSLSLCIVAHMLNNLLAFLAMTDTDLSKKETMREVFGADLLSGLALLISALLVVLIVWQIHKRTRTCEDLSVPAAV</sequence>
<evidence type="ECO:0000313" key="4">
    <source>
        <dbReference type="Proteomes" id="UP000826188"/>
    </source>
</evidence>
<evidence type="ECO:0000313" key="3">
    <source>
        <dbReference type="EMBL" id="MBW3130203.1"/>
    </source>
</evidence>
<feature type="domain" description="CAAX prenyl protease 2/Lysostaphin resistance protein A-like" evidence="2">
    <location>
        <begin position="2"/>
        <end position="87"/>
    </location>
</feature>
<feature type="transmembrane region" description="Helical" evidence="1">
    <location>
        <begin position="52"/>
        <end position="69"/>
    </location>
</feature>
<proteinExistence type="predicted"/>
<feature type="transmembrane region" description="Helical" evidence="1">
    <location>
        <begin position="111"/>
        <end position="129"/>
    </location>
</feature>
<feature type="transmembrane region" description="Helical" evidence="1">
    <location>
        <begin position="74"/>
        <end position="91"/>
    </location>
</feature>
<dbReference type="Proteomes" id="UP000826188">
    <property type="component" value="Unassembled WGS sequence"/>
</dbReference>
<dbReference type="PANTHER" id="PTHR36435">
    <property type="entry name" value="SLR1288 PROTEIN"/>
    <property type="match status" value="1"/>
</dbReference>